<evidence type="ECO:0000256" key="1">
    <source>
        <dbReference type="ARBA" id="ARBA00010928"/>
    </source>
</evidence>
<dbReference type="PANTHER" id="PTHR22604">
    <property type="entry name" value="OXIDOREDUCTASES"/>
    <property type="match status" value="1"/>
</dbReference>
<dbReference type="Proteomes" id="UP000193391">
    <property type="component" value="Unassembled WGS sequence"/>
</dbReference>
<evidence type="ECO:0000313" key="6">
    <source>
        <dbReference type="Proteomes" id="UP000193391"/>
    </source>
</evidence>
<feature type="domain" description="GFO/IDH/MocA-like oxidoreductase" evidence="4">
    <location>
        <begin position="130"/>
        <end position="246"/>
    </location>
</feature>
<protein>
    <submittedName>
        <fullName evidence="5">NAD-binding protein</fullName>
    </submittedName>
</protein>
<dbReference type="Pfam" id="PF01408">
    <property type="entry name" value="GFO_IDH_MocA"/>
    <property type="match status" value="1"/>
</dbReference>
<dbReference type="Gene3D" id="3.40.50.720">
    <property type="entry name" value="NAD(P)-binding Rossmann-like Domain"/>
    <property type="match status" value="1"/>
</dbReference>
<dbReference type="InterPro" id="IPR050984">
    <property type="entry name" value="Gfo/Idh/MocA_domain"/>
</dbReference>
<dbReference type="RefSeq" id="WP_085584223.1">
    <property type="nucleotide sequence ID" value="NZ_JFKA01000007.1"/>
</dbReference>
<organism evidence="5 6">
    <name type="scientific">Thalassospira mesophila</name>
    <dbReference type="NCBI Taxonomy" id="1293891"/>
    <lineage>
        <taxon>Bacteria</taxon>
        <taxon>Pseudomonadati</taxon>
        <taxon>Pseudomonadota</taxon>
        <taxon>Alphaproteobacteria</taxon>
        <taxon>Rhodospirillales</taxon>
        <taxon>Thalassospiraceae</taxon>
        <taxon>Thalassospira</taxon>
    </lineage>
</organism>
<dbReference type="EMBL" id="JFKA01000007">
    <property type="protein sequence ID" value="OSQ37234.1"/>
    <property type="molecule type" value="Genomic_DNA"/>
</dbReference>
<keyword evidence="6" id="KW-1185">Reference proteome</keyword>
<keyword evidence="2" id="KW-0560">Oxidoreductase</keyword>
<comment type="similarity">
    <text evidence="1">Belongs to the Gfo/Idh/MocA family.</text>
</comment>
<name>A0A1Y2KZT1_9PROT</name>
<dbReference type="GO" id="GO:0000166">
    <property type="term" value="F:nucleotide binding"/>
    <property type="evidence" value="ECO:0007669"/>
    <property type="project" value="InterPro"/>
</dbReference>
<dbReference type="Gene3D" id="3.30.360.10">
    <property type="entry name" value="Dihydrodipicolinate Reductase, domain 2"/>
    <property type="match status" value="1"/>
</dbReference>
<reference evidence="5 6" key="1">
    <citation type="submission" date="2014-03" db="EMBL/GenBank/DDBJ databases">
        <title>The draft genome sequence of Thalassospira mesophila JCM 18969.</title>
        <authorList>
            <person name="Lai Q."/>
            <person name="Shao Z."/>
        </authorList>
    </citation>
    <scope>NUCLEOTIDE SEQUENCE [LARGE SCALE GENOMIC DNA]</scope>
    <source>
        <strain evidence="5 6">JCM 18969</strain>
    </source>
</reference>
<dbReference type="Pfam" id="PF22725">
    <property type="entry name" value="GFO_IDH_MocA_C3"/>
    <property type="match status" value="1"/>
</dbReference>
<dbReference type="STRING" id="1293891.TMES_15655"/>
<proteinExistence type="inferred from homology"/>
<evidence type="ECO:0000259" key="4">
    <source>
        <dbReference type="Pfam" id="PF22725"/>
    </source>
</evidence>
<dbReference type="OrthoDB" id="9801953at2"/>
<accession>A0A1Y2KZT1</accession>
<sequence length="334" mass="36704">MKWGVISTANIGTAKVIPAMQQSDKLEILAIAGRDLEKTREVAENLRIPRAYGSYEELLADPSIEAVYNPLPNHLHVEWTIKALEAGKHVLCEKPIGLDTEDAQRLIEARDKSGKQVLEAFMVRHHPQWKHAQELVTSGQIGELTAVQSIFTYHNTDPGNVRNKKDIGGGGLLDIGCYCIIGPRYITGREPVRVVSLMDKDPKFGTDRLVSGMLDFGSGVQASFVCGTQSAAVQRVHILGTEGRIEIVMPYNPVPENPAVIRVGTQKQPGFDDAREISFPVCNHYTLQGETATAIFNGDMAVDYPIEDAIANMKILDGLARSARTGSWEMVDQK</sequence>
<dbReference type="InterPro" id="IPR036291">
    <property type="entry name" value="NAD(P)-bd_dom_sf"/>
</dbReference>
<evidence type="ECO:0000256" key="2">
    <source>
        <dbReference type="ARBA" id="ARBA00023002"/>
    </source>
</evidence>
<dbReference type="SUPFAM" id="SSF55347">
    <property type="entry name" value="Glyceraldehyde-3-phosphate dehydrogenase-like, C-terminal domain"/>
    <property type="match status" value="1"/>
</dbReference>
<evidence type="ECO:0000313" key="5">
    <source>
        <dbReference type="EMBL" id="OSQ37234.1"/>
    </source>
</evidence>
<dbReference type="InterPro" id="IPR000683">
    <property type="entry name" value="Gfo/Idh/MocA-like_OxRdtase_N"/>
</dbReference>
<dbReference type="AlphaFoldDB" id="A0A1Y2KZT1"/>
<comment type="caution">
    <text evidence="5">The sequence shown here is derived from an EMBL/GenBank/DDBJ whole genome shotgun (WGS) entry which is preliminary data.</text>
</comment>
<dbReference type="SUPFAM" id="SSF51735">
    <property type="entry name" value="NAD(P)-binding Rossmann-fold domains"/>
    <property type="match status" value="1"/>
</dbReference>
<evidence type="ECO:0000259" key="3">
    <source>
        <dbReference type="Pfam" id="PF01408"/>
    </source>
</evidence>
<feature type="domain" description="Gfo/Idh/MocA-like oxidoreductase N-terminal" evidence="3">
    <location>
        <begin position="2"/>
        <end position="119"/>
    </location>
</feature>
<dbReference type="PANTHER" id="PTHR22604:SF105">
    <property type="entry name" value="TRANS-1,2-DIHYDROBENZENE-1,2-DIOL DEHYDROGENASE"/>
    <property type="match status" value="1"/>
</dbReference>
<gene>
    <name evidence="5" type="ORF">TMES_15655</name>
</gene>
<dbReference type="InterPro" id="IPR055170">
    <property type="entry name" value="GFO_IDH_MocA-like_dom"/>
</dbReference>
<dbReference type="GO" id="GO:0016491">
    <property type="term" value="F:oxidoreductase activity"/>
    <property type="evidence" value="ECO:0007669"/>
    <property type="project" value="UniProtKB-KW"/>
</dbReference>